<gene>
    <name evidence="1" type="ORF">CPY51_23780</name>
</gene>
<organism evidence="1 2">
    <name type="scientific">Rhizobium tubonense</name>
    <dbReference type="NCBI Taxonomy" id="484088"/>
    <lineage>
        <taxon>Bacteria</taxon>
        <taxon>Pseudomonadati</taxon>
        <taxon>Pseudomonadota</taxon>
        <taxon>Alphaproteobacteria</taxon>
        <taxon>Hyphomicrobiales</taxon>
        <taxon>Rhizobiaceae</taxon>
        <taxon>Rhizobium/Agrobacterium group</taxon>
        <taxon>Rhizobium</taxon>
    </lineage>
</organism>
<proteinExistence type="predicted"/>
<comment type="caution">
    <text evidence="1">The sequence shown here is derived from an EMBL/GenBank/DDBJ whole genome shotgun (WGS) entry which is preliminary data.</text>
</comment>
<evidence type="ECO:0000313" key="2">
    <source>
        <dbReference type="Proteomes" id="UP000248925"/>
    </source>
</evidence>
<protein>
    <submittedName>
        <fullName evidence="1">Uncharacterized protein</fullName>
    </submittedName>
</protein>
<keyword evidence="2" id="KW-1185">Reference proteome</keyword>
<evidence type="ECO:0000313" key="1">
    <source>
        <dbReference type="EMBL" id="PZM10183.1"/>
    </source>
</evidence>
<dbReference type="Proteomes" id="UP000248925">
    <property type="component" value="Unassembled WGS sequence"/>
</dbReference>
<dbReference type="AlphaFoldDB" id="A0A2W4EE44"/>
<name>A0A2W4EE44_9HYPH</name>
<accession>A0A2W4EE44</accession>
<dbReference type="EMBL" id="PCDP01000053">
    <property type="protein sequence ID" value="PZM10183.1"/>
    <property type="molecule type" value="Genomic_DNA"/>
</dbReference>
<sequence>MRQTITKIRGLTVNVEVVEVEHRDQNGGLLCYIASIYIQQHGSAEKQLIRRSRLPGAAVEMRKAIQRDGIRAFDRIAIL</sequence>
<reference evidence="1 2" key="1">
    <citation type="journal article" date="2018" name="Sci. Rep.">
        <title>Rhizobium tumorigenes sp. nov., a novel plant tumorigenic bacterium isolated from cane gall tumors on thornless blackberry.</title>
        <authorList>
            <person name="Kuzmanovi N."/>
            <person name="Smalla K."/>
            <person name="Gronow S."/>
            <person name="PuBawska J."/>
        </authorList>
    </citation>
    <scope>NUCLEOTIDE SEQUENCE [LARGE SCALE GENOMIC DNA]</scope>
    <source>
        <strain evidence="1 2">CCBAU 85046</strain>
    </source>
</reference>